<dbReference type="Pfam" id="PF02458">
    <property type="entry name" value="Transferase"/>
    <property type="match status" value="1"/>
</dbReference>
<organism evidence="4">
    <name type="scientific">Fagus sylvatica</name>
    <name type="common">Beechnut</name>
    <dbReference type="NCBI Taxonomy" id="28930"/>
    <lineage>
        <taxon>Eukaryota</taxon>
        <taxon>Viridiplantae</taxon>
        <taxon>Streptophyta</taxon>
        <taxon>Embryophyta</taxon>
        <taxon>Tracheophyta</taxon>
        <taxon>Spermatophyta</taxon>
        <taxon>Magnoliopsida</taxon>
        <taxon>eudicotyledons</taxon>
        <taxon>Gunneridae</taxon>
        <taxon>Pentapetalae</taxon>
        <taxon>rosids</taxon>
        <taxon>fabids</taxon>
        <taxon>Fagales</taxon>
        <taxon>Fagaceae</taxon>
        <taxon>Fagus</taxon>
    </lineage>
</organism>
<name>A0A2N9I3E4_FAGSY</name>
<reference evidence="4" key="1">
    <citation type="submission" date="2018-02" db="EMBL/GenBank/DDBJ databases">
        <authorList>
            <person name="Cohen D.B."/>
            <person name="Kent A.D."/>
        </authorList>
    </citation>
    <scope>NUCLEOTIDE SEQUENCE</scope>
</reference>
<dbReference type="GO" id="GO:0016746">
    <property type="term" value="F:acyltransferase activity"/>
    <property type="evidence" value="ECO:0007669"/>
    <property type="project" value="UniProtKB-KW"/>
</dbReference>
<evidence type="ECO:0000256" key="3">
    <source>
        <dbReference type="ARBA" id="ARBA00023315"/>
    </source>
</evidence>
<evidence type="ECO:0000313" key="5">
    <source>
        <dbReference type="EMBL" id="SPD21065.1"/>
    </source>
</evidence>
<evidence type="ECO:0000256" key="2">
    <source>
        <dbReference type="ARBA" id="ARBA00022679"/>
    </source>
</evidence>
<dbReference type="Gene3D" id="3.30.559.10">
    <property type="entry name" value="Chloramphenicol acetyltransferase-like domain"/>
    <property type="match status" value="2"/>
</dbReference>
<dbReference type="PANTHER" id="PTHR31623">
    <property type="entry name" value="F21J9.9"/>
    <property type="match status" value="1"/>
</dbReference>
<dbReference type="EMBL" id="OIVN01004709">
    <property type="protein sequence ID" value="SPD18865.1"/>
    <property type="molecule type" value="Genomic_DNA"/>
</dbReference>
<evidence type="ECO:0000313" key="4">
    <source>
        <dbReference type="EMBL" id="SPD18865.1"/>
    </source>
</evidence>
<dbReference type="EMBL" id="OIVN01005135">
    <property type="protein sequence ID" value="SPD21065.1"/>
    <property type="molecule type" value="Genomic_DNA"/>
</dbReference>
<keyword evidence="3" id="KW-0012">Acyltransferase</keyword>
<sequence>MTIEIEVISKETIKPSSPTPDHLRHYQLSFLDQVSPQFFMPWVLFYPKDTNPKLNNQEQIERIKKSLSDALKQYYPLAGRVKENLYIECNDEGIHYVEAVAKCELSEFLENPNPAEHIKFLPYELDDVKDSLAAIQVTSFNCGGIVIGLELSHKIADASSFFTFINNWAATARGASNIVTPRLDAATHFPPRTLPSFDPNIGISENKTVIKRFVFDSFSIADIRDKYRSSNSNIENPRPTRVEALSAFIYNRFAAATQIEADPNKVYVMFQTVNMRTRLDPPLPENCFGNISQSTVSVVSNDTEDGFSGIVLPMRDSIGRVNVDYVQKLLESDGHLNFIVENIEKTNKGEVVSFAFTSLCRFPIYDADFGWGKPVWAGSTKLLYNNLVTFFDTKSGNGIEAWINMMEEDMDKFEKDKEVLAYVSLPKNSVF</sequence>
<dbReference type="InterPro" id="IPR023213">
    <property type="entry name" value="CAT-like_dom_sf"/>
</dbReference>
<accession>A0A2N9I3E4</accession>
<dbReference type="AlphaFoldDB" id="A0A2N9I3E4"/>
<proteinExistence type="inferred from homology"/>
<gene>
    <name evidence="4" type="ORF">FSB_LOCUS46747</name>
    <name evidence="5" type="ORF">FSB_LOCUS48947</name>
</gene>
<dbReference type="PANTHER" id="PTHR31623:SF17">
    <property type="entry name" value="F21J9.9"/>
    <property type="match status" value="1"/>
</dbReference>
<evidence type="ECO:0000256" key="1">
    <source>
        <dbReference type="ARBA" id="ARBA00009861"/>
    </source>
</evidence>
<comment type="similarity">
    <text evidence="1">Belongs to the plant acyltransferase family.</text>
</comment>
<protein>
    <submittedName>
        <fullName evidence="4">Uncharacterized protein</fullName>
    </submittedName>
</protein>
<keyword evidence="2" id="KW-0808">Transferase</keyword>